<keyword evidence="3" id="KW-0597">Phosphoprotein</keyword>
<accession>A0A1G6UT26</accession>
<dbReference type="Pfam" id="PF00359">
    <property type="entry name" value="PTS_EIIA_2"/>
    <property type="match status" value="1"/>
</dbReference>
<dbReference type="STRING" id="1271860.SAMN05216174_11177"/>
<dbReference type="GO" id="GO:0008982">
    <property type="term" value="F:protein-N(PI)-phosphohistidine-sugar phosphotransferase activity"/>
    <property type="evidence" value="ECO:0007669"/>
    <property type="project" value="InterPro"/>
</dbReference>
<dbReference type="GO" id="GO:0005737">
    <property type="term" value="C:cytoplasm"/>
    <property type="evidence" value="ECO:0007669"/>
    <property type="project" value="UniProtKB-SubCell"/>
</dbReference>
<sequence>MPLITEDLVLLDLAAKDRAEVTRALAERLAAAGRVTDVEAFLADVTAREAQMPTGLEGGIGIPHARSAAVAEPSLAFARSADGVDWGAPDGPARLIFLIAAPDGAGGEHMKILAALARRLVHQSFKDALATAADAAAVVKLVTEEVIDR</sequence>
<dbReference type="InterPro" id="IPR004715">
    <property type="entry name" value="PTS_IIA_fruc"/>
</dbReference>
<evidence type="ECO:0000256" key="1">
    <source>
        <dbReference type="ARBA" id="ARBA00004496"/>
    </source>
</evidence>
<dbReference type="Proteomes" id="UP000199501">
    <property type="component" value="Unassembled WGS sequence"/>
</dbReference>
<evidence type="ECO:0000259" key="7">
    <source>
        <dbReference type="PROSITE" id="PS51094"/>
    </source>
</evidence>
<dbReference type="FunFam" id="3.40.930.10:FF:000009">
    <property type="entry name" value="PTS system, fructose specific IIABC component"/>
    <property type="match status" value="1"/>
</dbReference>
<evidence type="ECO:0000256" key="6">
    <source>
        <dbReference type="ARBA" id="ARBA00022683"/>
    </source>
</evidence>
<comment type="subcellular location">
    <subcellularLocation>
        <location evidence="1">Cytoplasm</location>
    </subcellularLocation>
</comment>
<dbReference type="CDD" id="cd00211">
    <property type="entry name" value="PTS_IIA_fru"/>
    <property type="match status" value="1"/>
</dbReference>
<dbReference type="GO" id="GO:0016020">
    <property type="term" value="C:membrane"/>
    <property type="evidence" value="ECO:0007669"/>
    <property type="project" value="InterPro"/>
</dbReference>
<feature type="domain" description="PTS EIIA type-2" evidence="7">
    <location>
        <begin position="2"/>
        <end position="145"/>
    </location>
</feature>
<dbReference type="PANTHER" id="PTHR47738">
    <property type="entry name" value="PTS SYSTEM FRUCTOSE-LIKE EIIA COMPONENT-RELATED"/>
    <property type="match status" value="1"/>
</dbReference>
<dbReference type="SUPFAM" id="SSF55804">
    <property type="entry name" value="Phoshotransferase/anion transport protein"/>
    <property type="match status" value="1"/>
</dbReference>
<evidence type="ECO:0000256" key="2">
    <source>
        <dbReference type="ARBA" id="ARBA00022448"/>
    </source>
</evidence>
<dbReference type="NCBIfam" id="TIGR00848">
    <property type="entry name" value="fruA"/>
    <property type="match status" value="1"/>
</dbReference>
<dbReference type="AlphaFoldDB" id="A0A1G6UT26"/>
<evidence type="ECO:0000256" key="3">
    <source>
        <dbReference type="ARBA" id="ARBA00022553"/>
    </source>
</evidence>
<dbReference type="GO" id="GO:0009401">
    <property type="term" value="P:phosphoenolpyruvate-dependent sugar phosphotransferase system"/>
    <property type="evidence" value="ECO:0007669"/>
    <property type="project" value="UniProtKB-KW"/>
</dbReference>
<dbReference type="Gene3D" id="3.40.930.10">
    <property type="entry name" value="Mannitol-specific EII, Chain A"/>
    <property type="match status" value="1"/>
</dbReference>
<keyword evidence="2" id="KW-0813">Transport</keyword>
<evidence type="ECO:0000313" key="8">
    <source>
        <dbReference type="EMBL" id="SDD44441.1"/>
    </source>
</evidence>
<gene>
    <name evidence="8" type="ORF">SAMN05216174_11177</name>
</gene>
<keyword evidence="4" id="KW-0762">Sugar transport</keyword>
<keyword evidence="5" id="KW-0808">Transferase</keyword>
<dbReference type="PANTHER" id="PTHR47738:SF2">
    <property type="entry name" value="PTS SYSTEM FRUCTOSE-LIKE EIIA COMPONENT"/>
    <property type="match status" value="1"/>
</dbReference>
<protein>
    <submittedName>
        <fullName evidence="8">PTS system D-fructose-specific IIA component (F1P-forming), Frc family</fullName>
    </submittedName>
</protein>
<keyword evidence="6" id="KW-0598">Phosphotransferase system</keyword>
<proteinExistence type="predicted"/>
<dbReference type="PROSITE" id="PS51094">
    <property type="entry name" value="PTS_EIIA_TYPE_2"/>
    <property type="match status" value="1"/>
</dbReference>
<keyword evidence="9" id="KW-1185">Reference proteome</keyword>
<dbReference type="InterPro" id="IPR002178">
    <property type="entry name" value="PTS_EIIA_type-2_dom"/>
</dbReference>
<dbReference type="InterPro" id="IPR016152">
    <property type="entry name" value="PTrfase/Anion_transptr"/>
</dbReference>
<evidence type="ECO:0000256" key="5">
    <source>
        <dbReference type="ARBA" id="ARBA00022679"/>
    </source>
</evidence>
<dbReference type="InterPro" id="IPR051541">
    <property type="entry name" value="PTS_SugarTrans_NitroReg"/>
</dbReference>
<dbReference type="EMBL" id="FMZZ01000011">
    <property type="protein sequence ID" value="SDD44441.1"/>
    <property type="molecule type" value="Genomic_DNA"/>
</dbReference>
<organism evidence="8 9">
    <name type="scientific">Actinokineospora iranica</name>
    <dbReference type="NCBI Taxonomy" id="1271860"/>
    <lineage>
        <taxon>Bacteria</taxon>
        <taxon>Bacillati</taxon>
        <taxon>Actinomycetota</taxon>
        <taxon>Actinomycetes</taxon>
        <taxon>Pseudonocardiales</taxon>
        <taxon>Pseudonocardiaceae</taxon>
        <taxon>Actinokineospora</taxon>
    </lineage>
</organism>
<name>A0A1G6UT26_9PSEU</name>
<reference evidence="9" key="1">
    <citation type="submission" date="2016-10" db="EMBL/GenBank/DDBJ databases">
        <authorList>
            <person name="Varghese N."/>
            <person name="Submissions S."/>
        </authorList>
    </citation>
    <scope>NUCLEOTIDE SEQUENCE [LARGE SCALE GENOMIC DNA]</scope>
    <source>
        <strain evidence="9">IBRC-M 10403</strain>
    </source>
</reference>
<evidence type="ECO:0000313" key="9">
    <source>
        <dbReference type="Proteomes" id="UP000199501"/>
    </source>
</evidence>
<evidence type="ECO:0000256" key="4">
    <source>
        <dbReference type="ARBA" id="ARBA00022597"/>
    </source>
</evidence>